<evidence type="ECO:0000313" key="2">
    <source>
        <dbReference type="EMBL" id="ECI4012536.1"/>
    </source>
</evidence>
<dbReference type="EMBL" id="AAIVAV010000053">
    <property type="protein sequence ID" value="ECI4012536.1"/>
    <property type="molecule type" value="Genomic_DNA"/>
</dbReference>
<evidence type="ECO:0000256" key="1">
    <source>
        <dbReference type="SAM" id="SignalP"/>
    </source>
</evidence>
<accession>A0A5Y3N1J9</accession>
<feature type="signal peptide" evidence="1">
    <location>
        <begin position="1"/>
        <end position="26"/>
    </location>
</feature>
<keyword evidence="1" id="KW-0732">Signal</keyword>
<evidence type="ECO:0008006" key="3">
    <source>
        <dbReference type="Google" id="ProtNLM"/>
    </source>
</evidence>
<proteinExistence type="predicted"/>
<sequence>MTACFHCVAARVTVLSVLLFSAPVFAVTTCAYEGDLTYTYTLSGTSDNVQMSASGGYDRGQSSAQGYAWYYPRVLHPCTVQNGSVSIAVREGVDFVFTPILGDWDTRVMNGWNTWRKGSIQTCNSIGWGVNDWTRIVGNPRVNVSPTSLLAGYVEFSREPLLRVYAVLESSPTVSPVSLPGKPTSTIYLSGSVQFVNNCSVSPASLDIDLNTVSPSVKEKKITRVVSVTCQSAVTGNVYIGGKKVDVGEIMDIPSATDNVIFYIRVNKNDFVTESANGVLELEGGVRLISPVVSGVYSGITYLDLRFD</sequence>
<reference evidence="2" key="1">
    <citation type="submission" date="2018-06" db="EMBL/GenBank/DDBJ databases">
        <authorList>
            <person name="Ashton P.M."/>
            <person name="Dallman T."/>
            <person name="Nair S."/>
            <person name="De Pinna E."/>
            <person name="Peters T."/>
            <person name="Grant K."/>
        </authorList>
    </citation>
    <scope>NUCLEOTIDE SEQUENCE [LARGE SCALE GENOMIC DNA]</scope>
    <source>
        <strain evidence="2">275803</strain>
    </source>
</reference>
<gene>
    <name evidence="2" type="ORF">DN310_25390</name>
</gene>
<dbReference type="AlphaFoldDB" id="A0A5Y3N1J9"/>
<feature type="chain" id="PRO_5024938359" description="Fimbrial protein" evidence="1">
    <location>
        <begin position="27"/>
        <end position="308"/>
    </location>
</feature>
<dbReference type="Proteomes" id="UP000839598">
    <property type="component" value="Unassembled WGS sequence"/>
</dbReference>
<name>A0A5Y3N1J9_SALER</name>
<comment type="caution">
    <text evidence="2">The sequence shown here is derived from an EMBL/GenBank/DDBJ whole genome shotgun (WGS) entry which is preliminary data.</text>
</comment>
<organism evidence="2">
    <name type="scientific">Salmonella enterica subsp. salamae</name>
    <dbReference type="NCBI Taxonomy" id="59202"/>
    <lineage>
        <taxon>Bacteria</taxon>
        <taxon>Pseudomonadati</taxon>
        <taxon>Pseudomonadota</taxon>
        <taxon>Gammaproteobacteria</taxon>
        <taxon>Enterobacterales</taxon>
        <taxon>Enterobacteriaceae</taxon>
        <taxon>Salmonella</taxon>
    </lineage>
</organism>
<protein>
    <recommendedName>
        <fullName evidence="3">Fimbrial protein</fullName>
    </recommendedName>
</protein>